<dbReference type="InterPro" id="IPR039426">
    <property type="entry name" value="TonB-dep_rcpt-like"/>
</dbReference>
<dbReference type="InterPro" id="IPR036942">
    <property type="entry name" value="Beta-barrel_TonB_sf"/>
</dbReference>
<feature type="domain" description="Secretin/TonB short N-terminal" evidence="9">
    <location>
        <begin position="68"/>
        <end position="119"/>
    </location>
</feature>
<protein>
    <submittedName>
        <fullName evidence="10">SusC/RagA family TonB-linked outer membrane protein</fullName>
    </submittedName>
</protein>
<dbReference type="NCBIfam" id="TIGR04056">
    <property type="entry name" value="OMP_RagA_SusC"/>
    <property type="match status" value="1"/>
</dbReference>
<evidence type="ECO:0000256" key="8">
    <source>
        <dbReference type="SAM" id="SignalP"/>
    </source>
</evidence>
<dbReference type="Pfam" id="PF07715">
    <property type="entry name" value="Plug"/>
    <property type="match status" value="1"/>
</dbReference>
<evidence type="ECO:0000259" key="9">
    <source>
        <dbReference type="SMART" id="SM00965"/>
    </source>
</evidence>
<keyword evidence="2 7" id="KW-0813">Transport</keyword>
<dbReference type="InterPro" id="IPR008969">
    <property type="entry name" value="CarboxyPept-like_regulatory"/>
</dbReference>
<dbReference type="SMART" id="SM00965">
    <property type="entry name" value="STN"/>
    <property type="match status" value="1"/>
</dbReference>
<organism evidence="10 11">
    <name type="scientific">Butyricimonas paravirosa</name>
    <dbReference type="NCBI Taxonomy" id="1472417"/>
    <lineage>
        <taxon>Bacteria</taxon>
        <taxon>Pseudomonadati</taxon>
        <taxon>Bacteroidota</taxon>
        <taxon>Bacteroidia</taxon>
        <taxon>Bacteroidales</taxon>
        <taxon>Odoribacteraceae</taxon>
        <taxon>Butyricimonas</taxon>
    </lineage>
</organism>
<keyword evidence="4 7" id="KW-0812">Transmembrane</keyword>
<keyword evidence="8" id="KW-0732">Signal</keyword>
<comment type="similarity">
    <text evidence="7">Belongs to the TonB-dependent receptor family.</text>
</comment>
<evidence type="ECO:0000256" key="6">
    <source>
        <dbReference type="ARBA" id="ARBA00023237"/>
    </source>
</evidence>
<dbReference type="Pfam" id="PF07660">
    <property type="entry name" value="STN"/>
    <property type="match status" value="1"/>
</dbReference>
<reference evidence="10 11" key="1">
    <citation type="submission" date="2019-09" db="EMBL/GenBank/DDBJ databases">
        <title>Butyricimonas paravirosa DSM 105722 (=214-4 = JCM 18677 = CCUG 65563).</title>
        <authorList>
            <person name="Le Roy T."/>
            <person name="Cani P.D."/>
        </authorList>
    </citation>
    <scope>NUCLEOTIDE SEQUENCE [LARGE SCALE GENOMIC DNA]</scope>
    <source>
        <strain evidence="10 11">DSM 105722</strain>
    </source>
</reference>
<keyword evidence="5 7" id="KW-0472">Membrane</keyword>
<evidence type="ECO:0000256" key="7">
    <source>
        <dbReference type="PROSITE-ProRule" id="PRU01360"/>
    </source>
</evidence>
<dbReference type="NCBIfam" id="TIGR04057">
    <property type="entry name" value="SusC_RagA_signa"/>
    <property type="match status" value="1"/>
</dbReference>
<evidence type="ECO:0000313" key="10">
    <source>
        <dbReference type="EMBL" id="WOF14146.1"/>
    </source>
</evidence>
<name>A0ABZ0G029_9BACT</name>
<dbReference type="InterPro" id="IPR023997">
    <property type="entry name" value="TonB-dep_OMP_SusC/RagA_CS"/>
</dbReference>
<evidence type="ECO:0000256" key="5">
    <source>
        <dbReference type="ARBA" id="ARBA00023136"/>
    </source>
</evidence>
<dbReference type="PROSITE" id="PS52016">
    <property type="entry name" value="TONB_DEPENDENT_REC_3"/>
    <property type="match status" value="1"/>
</dbReference>
<dbReference type="Pfam" id="PF13715">
    <property type="entry name" value="CarbopepD_reg_2"/>
    <property type="match status" value="1"/>
</dbReference>
<dbReference type="SUPFAM" id="SSF56935">
    <property type="entry name" value="Porins"/>
    <property type="match status" value="1"/>
</dbReference>
<dbReference type="InterPro" id="IPR023996">
    <property type="entry name" value="TonB-dep_OMP_SusC/RagA"/>
</dbReference>
<dbReference type="Gene3D" id="2.60.40.1120">
    <property type="entry name" value="Carboxypeptidase-like, regulatory domain"/>
    <property type="match status" value="1"/>
</dbReference>
<feature type="signal peptide" evidence="8">
    <location>
        <begin position="1"/>
        <end position="37"/>
    </location>
</feature>
<dbReference type="Proteomes" id="UP001302374">
    <property type="component" value="Chromosome"/>
</dbReference>
<evidence type="ECO:0000256" key="3">
    <source>
        <dbReference type="ARBA" id="ARBA00022452"/>
    </source>
</evidence>
<dbReference type="InterPro" id="IPR012910">
    <property type="entry name" value="Plug_dom"/>
</dbReference>
<keyword evidence="6 7" id="KW-0998">Cell outer membrane</keyword>
<keyword evidence="3 7" id="KW-1134">Transmembrane beta strand</keyword>
<evidence type="ECO:0000313" key="11">
    <source>
        <dbReference type="Proteomes" id="UP001302374"/>
    </source>
</evidence>
<accession>A0ABZ0G029</accession>
<feature type="chain" id="PRO_5047274434" evidence="8">
    <location>
        <begin position="38"/>
        <end position="1119"/>
    </location>
</feature>
<dbReference type="InterPro" id="IPR037066">
    <property type="entry name" value="Plug_dom_sf"/>
</dbReference>
<dbReference type="Gene3D" id="2.170.130.10">
    <property type="entry name" value="TonB-dependent receptor, plug domain"/>
    <property type="match status" value="1"/>
</dbReference>
<comment type="subcellular location">
    <subcellularLocation>
        <location evidence="1 7">Cell outer membrane</location>
        <topology evidence="1 7">Multi-pass membrane protein</topology>
    </subcellularLocation>
</comment>
<dbReference type="EMBL" id="CP043839">
    <property type="protein sequence ID" value="WOF14146.1"/>
    <property type="molecule type" value="Genomic_DNA"/>
</dbReference>
<keyword evidence="11" id="KW-1185">Reference proteome</keyword>
<evidence type="ECO:0000256" key="1">
    <source>
        <dbReference type="ARBA" id="ARBA00004571"/>
    </source>
</evidence>
<proteinExistence type="inferred from homology"/>
<evidence type="ECO:0000256" key="4">
    <source>
        <dbReference type="ARBA" id="ARBA00022692"/>
    </source>
</evidence>
<sequence length="1119" mass="127759">MKKKCNSGGLMKIRLRKTLLVMKFLCFFFLLSVSVSAASYSQNARFTLALENVALTDVFSTIRKSSEFTFIYNMDDVRNIRVKSINVHEATIQEILDEVLRNTGFVYQIEDHVIVIQPQEVKEEKKSVRLKGWVRDKKKEPLPGVTVRMVGVSLGTATNAQGWFAIDLPVTKGEVEFSFVGYKKQKIAFTEKTDTLQIVMEEDFQQVEEVVVTGIFNKPKESFTGAVVAVTKDDIKANYSRNVLQTLANIDPSLRIVQNNKMGSDPNTLPEIRLRGVSTMLTAEELKSQESGRPDYNRPLFIMDGFEVDLERVMDMNENEIENITILKDASATSMYGSRGANGVIVITTNRYTAGNLRIMYQGRVNVQIPSLGTYDNLMSASEKFELEKEYGLWESDLYKELYDEIETNIANGLNYNWLKVPTRTGVGQNHILQVSGGQESWNYSLDLNYQSTRGAMKDSERNNFNGTMSLGYRKDKWNIWQSLSIGVNSNQDSPYGQFSNYVNMNRYWKPYDEDGEPVEYYYHPNGGFNYPIDNPLYDKSVGVWAKTKYYSTRSNTRLKYNFTERFYTEVSFGISRKETKGDSYYPPSHKNFNTVTELEQKGSFTRGERENIEWQVRGTLYYTNTFKDKHMFSTGFSTELSESTEDNANWTARGFMADNIDHPGMSLAYPENGHVFGDKSVTRRASFSYIANYYYDQRYFVDGSITYNGASSFGENSRFSPYYSIGGGWLMNNESFIQNNLPFINELRLRYSFGVVGNSSLAPQDYMEVFNRNSQDLYLGGLCWTLNGFANPNLKQQNTIQHNVGVDLGLFNDRISIQFNYYNFLTNNTLTDMNLPISHGFNAVRGNIGKIRNEGFEWYLNFVLLNSEAKGIRWNLNANITRLRNTIVELSEGFKEAIKGQFREMGTATDAIKYQEGKSMDAIYGLRSVGIDPTSGQRVFLKADGVTTTLEQNPDDLVYLGDSQPKVNSTFNTSFTWKGLSVIVGFGVKWGGKQINYTELNRGENVSLSSNLDRRLLKYGWRHIGDQARYKNQWGTTSRDIATRVCSDFVHKDNVFSCNNVNIHYSFPKEWLKKVIGLESLAISADLSDIFYFSTIERERGTSYPFSINPNFSISCTF</sequence>
<gene>
    <name evidence="10" type="ORF">F1644_18620</name>
</gene>
<dbReference type="SUPFAM" id="SSF49464">
    <property type="entry name" value="Carboxypeptidase regulatory domain-like"/>
    <property type="match status" value="1"/>
</dbReference>
<evidence type="ECO:0000256" key="2">
    <source>
        <dbReference type="ARBA" id="ARBA00022448"/>
    </source>
</evidence>
<dbReference type="Gene3D" id="2.40.170.20">
    <property type="entry name" value="TonB-dependent receptor, beta-barrel domain"/>
    <property type="match status" value="1"/>
</dbReference>
<dbReference type="InterPro" id="IPR011662">
    <property type="entry name" value="Secretin/TonB_short_N"/>
</dbReference>